<feature type="domain" description="Aminoacyl-transfer RNA synthetases class-II family profile" evidence="15">
    <location>
        <begin position="274"/>
        <end position="565"/>
    </location>
</feature>
<evidence type="ECO:0000256" key="4">
    <source>
        <dbReference type="ARBA" id="ARBA00022555"/>
    </source>
</evidence>
<evidence type="ECO:0000259" key="15">
    <source>
        <dbReference type="PROSITE" id="PS50862"/>
    </source>
</evidence>
<evidence type="ECO:0000256" key="1">
    <source>
        <dbReference type="ARBA" id="ARBA00004496"/>
    </source>
</evidence>
<dbReference type="InterPro" id="IPR004154">
    <property type="entry name" value="Anticodon-bd"/>
</dbReference>
<dbReference type="FunFam" id="3.40.50.800:FF:000001">
    <property type="entry name" value="Threonine--tRNA ligase"/>
    <property type="match status" value="1"/>
</dbReference>
<dbReference type="CDD" id="cd01667">
    <property type="entry name" value="TGS_ThrRS"/>
    <property type="match status" value="1"/>
</dbReference>
<dbReference type="InterPro" id="IPR045864">
    <property type="entry name" value="aa-tRNA-synth_II/BPL/LPL"/>
</dbReference>
<gene>
    <name evidence="14" type="primary">thrS</name>
    <name evidence="17" type="ORF">HHJ67_08015</name>
</gene>
<dbReference type="Pfam" id="PF00587">
    <property type="entry name" value="tRNA-synt_2b"/>
    <property type="match status" value="1"/>
</dbReference>
<dbReference type="EMBL" id="JABCUI010000004">
    <property type="protein sequence ID" value="NMW87680.1"/>
    <property type="molecule type" value="Genomic_DNA"/>
</dbReference>
<dbReference type="PROSITE" id="PS50862">
    <property type="entry name" value="AA_TRNA_LIGASE_II"/>
    <property type="match status" value="1"/>
</dbReference>
<dbReference type="CDD" id="cd00860">
    <property type="entry name" value="ThrRS_anticodon"/>
    <property type="match status" value="1"/>
</dbReference>
<evidence type="ECO:0000259" key="16">
    <source>
        <dbReference type="PROSITE" id="PS51880"/>
    </source>
</evidence>
<feature type="binding site" evidence="14">
    <location>
        <position position="542"/>
    </location>
    <ligand>
        <name>Zn(2+)</name>
        <dbReference type="ChEBI" id="CHEBI:29105"/>
        <note>catalytic</note>
    </ligand>
</feature>
<dbReference type="GO" id="GO:0046872">
    <property type="term" value="F:metal ion binding"/>
    <property type="evidence" value="ECO:0007669"/>
    <property type="project" value="UniProtKB-KW"/>
</dbReference>
<comment type="subcellular location">
    <subcellularLocation>
        <location evidence="1 14">Cytoplasm</location>
    </subcellularLocation>
</comment>
<dbReference type="InterPro" id="IPR018163">
    <property type="entry name" value="Thr/Ala-tRNA-synth_IIc_edit"/>
</dbReference>
<keyword evidence="9 14" id="KW-0067">ATP-binding</keyword>
<dbReference type="CDD" id="cd00771">
    <property type="entry name" value="ThrRS_core"/>
    <property type="match status" value="1"/>
</dbReference>
<dbReference type="SMART" id="SM00863">
    <property type="entry name" value="tRNA_SAD"/>
    <property type="match status" value="1"/>
</dbReference>
<dbReference type="GO" id="GO:0005737">
    <property type="term" value="C:cytoplasm"/>
    <property type="evidence" value="ECO:0007669"/>
    <property type="project" value="UniProtKB-SubCell"/>
</dbReference>
<feature type="binding site" evidence="14">
    <location>
        <position position="364"/>
    </location>
    <ligand>
        <name>Zn(2+)</name>
        <dbReference type="ChEBI" id="CHEBI:29105"/>
        <note>catalytic</note>
    </ligand>
</feature>
<evidence type="ECO:0000256" key="12">
    <source>
        <dbReference type="ARBA" id="ARBA00023146"/>
    </source>
</evidence>
<dbReference type="GO" id="GO:0005524">
    <property type="term" value="F:ATP binding"/>
    <property type="evidence" value="ECO:0007669"/>
    <property type="project" value="UniProtKB-UniRule"/>
</dbReference>
<keyword evidence="7 14" id="KW-0547">Nucleotide-binding</keyword>
<evidence type="ECO:0000256" key="11">
    <source>
        <dbReference type="ARBA" id="ARBA00022917"/>
    </source>
</evidence>
<accession>A0A7Y0UIH4</accession>
<dbReference type="InterPro" id="IPR006195">
    <property type="entry name" value="aa-tRNA-synth_II"/>
</dbReference>
<comment type="cofactor">
    <cofactor evidence="14">
        <name>Zn(2+)</name>
        <dbReference type="ChEBI" id="CHEBI:29105"/>
    </cofactor>
    <text evidence="14">Binds 1 zinc ion per subunit.</text>
</comment>
<dbReference type="InterPro" id="IPR033728">
    <property type="entry name" value="ThrRS_core"/>
</dbReference>
<proteinExistence type="inferred from homology"/>
<dbReference type="Gene3D" id="3.30.54.20">
    <property type="match status" value="1"/>
</dbReference>
<dbReference type="Pfam" id="PF03129">
    <property type="entry name" value="HGTP_anticodon"/>
    <property type="match status" value="1"/>
</dbReference>
<feature type="binding site" evidence="14">
    <location>
        <position position="415"/>
    </location>
    <ligand>
        <name>Zn(2+)</name>
        <dbReference type="ChEBI" id="CHEBI:29105"/>
        <note>catalytic</note>
    </ligand>
</feature>
<dbReference type="InterPro" id="IPR004095">
    <property type="entry name" value="TGS"/>
</dbReference>
<dbReference type="NCBIfam" id="TIGR00418">
    <property type="entry name" value="thrS"/>
    <property type="match status" value="1"/>
</dbReference>
<keyword evidence="11 14" id="KW-0648">Protein biosynthesis</keyword>
<dbReference type="SUPFAM" id="SSF55681">
    <property type="entry name" value="Class II aaRS and biotin synthetases"/>
    <property type="match status" value="1"/>
</dbReference>
<dbReference type="Proteomes" id="UP000553981">
    <property type="component" value="Unassembled WGS sequence"/>
</dbReference>
<dbReference type="AlphaFoldDB" id="A0A7Y0UIH4"/>
<dbReference type="InterPro" id="IPR047246">
    <property type="entry name" value="ThrRS_anticodon"/>
</dbReference>
<name>A0A7Y0UIH4_9ACTO</name>
<dbReference type="Gene3D" id="3.30.930.10">
    <property type="entry name" value="Bira Bifunctional Protein, Domain 2"/>
    <property type="match status" value="1"/>
</dbReference>
<keyword evidence="10 14" id="KW-0694">RNA-binding</keyword>
<dbReference type="FunFam" id="3.30.54.20:FF:000003">
    <property type="entry name" value="Threonine--tRNA ligase"/>
    <property type="match status" value="1"/>
</dbReference>
<dbReference type="SUPFAM" id="SSF52954">
    <property type="entry name" value="Class II aaRS ABD-related"/>
    <property type="match status" value="1"/>
</dbReference>
<feature type="domain" description="TGS" evidence="16">
    <location>
        <begin position="1"/>
        <end position="57"/>
    </location>
</feature>
<comment type="caution">
    <text evidence="17">The sequence shown here is derived from an EMBL/GenBank/DDBJ whole genome shotgun (WGS) entry which is preliminary data.</text>
</comment>
<keyword evidence="5 14" id="KW-0436">Ligase</keyword>
<dbReference type="PROSITE" id="PS51880">
    <property type="entry name" value="TGS"/>
    <property type="match status" value="1"/>
</dbReference>
<evidence type="ECO:0000256" key="7">
    <source>
        <dbReference type="ARBA" id="ARBA00022741"/>
    </source>
</evidence>
<evidence type="ECO:0000313" key="18">
    <source>
        <dbReference type="Proteomes" id="UP000553981"/>
    </source>
</evidence>
<comment type="catalytic activity">
    <reaction evidence="13 14">
        <text>tRNA(Thr) + L-threonine + ATP = L-threonyl-tRNA(Thr) + AMP + diphosphate + H(+)</text>
        <dbReference type="Rhea" id="RHEA:24624"/>
        <dbReference type="Rhea" id="RHEA-COMP:9670"/>
        <dbReference type="Rhea" id="RHEA-COMP:9704"/>
        <dbReference type="ChEBI" id="CHEBI:15378"/>
        <dbReference type="ChEBI" id="CHEBI:30616"/>
        <dbReference type="ChEBI" id="CHEBI:33019"/>
        <dbReference type="ChEBI" id="CHEBI:57926"/>
        <dbReference type="ChEBI" id="CHEBI:78442"/>
        <dbReference type="ChEBI" id="CHEBI:78534"/>
        <dbReference type="ChEBI" id="CHEBI:456215"/>
        <dbReference type="EC" id="6.1.1.3"/>
    </reaction>
</comment>
<evidence type="ECO:0000256" key="6">
    <source>
        <dbReference type="ARBA" id="ARBA00022723"/>
    </source>
</evidence>
<evidence type="ECO:0000256" key="2">
    <source>
        <dbReference type="ARBA" id="ARBA00008226"/>
    </source>
</evidence>
<dbReference type="InterPro" id="IPR002320">
    <property type="entry name" value="Thr-tRNA-ligase_IIa"/>
</dbReference>
<reference evidence="17 18" key="1">
    <citation type="submission" date="2020-04" db="EMBL/GenBank/DDBJ databases">
        <title>Antimicrobial susceptibility and clonality of vaginal-derived multi-drug resistant Mobiluncus isolates in China.</title>
        <authorList>
            <person name="Zhang X."/>
        </authorList>
    </citation>
    <scope>NUCLEOTIDE SEQUENCE [LARGE SCALE GENOMIC DNA]</scope>
    <source>
        <strain evidence="17 18">19</strain>
    </source>
</reference>
<keyword evidence="3 14" id="KW-0963">Cytoplasm</keyword>
<evidence type="ECO:0000256" key="8">
    <source>
        <dbReference type="ARBA" id="ARBA00022833"/>
    </source>
</evidence>
<evidence type="ECO:0000313" key="17">
    <source>
        <dbReference type="EMBL" id="NMW87680.1"/>
    </source>
</evidence>
<dbReference type="GO" id="GO:0004829">
    <property type="term" value="F:threonine-tRNA ligase activity"/>
    <property type="evidence" value="ECO:0007669"/>
    <property type="project" value="UniProtKB-UniRule"/>
</dbReference>
<organism evidence="17 18">
    <name type="scientific">Mobiluncus curtisii</name>
    <dbReference type="NCBI Taxonomy" id="2051"/>
    <lineage>
        <taxon>Bacteria</taxon>
        <taxon>Bacillati</taxon>
        <taxon>Actinomycetota</taxon>
        <taxon>Actinomycetes</taxon>
        <taxon>Actinomycetales</taxon>
        <taxon>Actinomycetaceae</taxon>
        <taxon>Mobiluncus</taxon>
    </lineage>
</organism>
<dbReference type="Pfam" id="PF07973">
    <property type="entry name" value="tRNA_SAD"/>
    <property type="match status" value="1"/>
</dbReference>
<dbReference type="InterPro" id="IPR036621">
    <property type="entry name" value="Anticodon-bd_dom_sf"/>
</dbReference>
<comment type="caution">
    <text evidence="14">Lacks conserved residue(s) required for the propagation of feature annotation.</text>
</comment>
<dbReference type="InterPro" id="IPR002314">
    <property type="entry name" value="aa-tRNA-synt_IIb"/>
</dbReference>
<sequence>MSDINVTIDGKATQIESTITGEDLYRDRKEVIAYFINGQARDLYRELHDGDTVEAITIDSEMGLNILRHSCTHVMAQAVKQVRPNVKYGIGPFIENGFYYDFGVDEPFTPEDLKAIEKYMARICKEDQKFVRRVVTEDEGRAELADQPYKLELIGLKGTDSDNDQAAAGASVEVGGSELTIYDNVRKNGEVAWKDLCRGPHVPSTRLLNGVFKLMKVSAAYWRGDQANDSLQRIYGTAWATKDDLKEYVTRMEEAAKRDHRRLGNELDLFSFPEEIGSGLAVFHPKGAMVRMEMENYSRRRHLEEGYSFVYTPHVTKGQLFETSGHLEWYKDGMFPPMRVDEECDDQGNVTKEGFDYYLKPMNCPMHNLIYKSRSRSYRELPLRLFEFGTVYRYEKSGVVHGLTRGRGFTQDDSHIYCTREQMKDELTKLLTFVLDLLKDYGLDDFYLELSTKNPHKFVGSDEIWEEATNTLAEVATASGLELVPDPEGAAFYGPKISVQARDAIGRTWQMSTIQLDFNLPERFDLEYTAADGSRQRPVMIHRALFGSIERFFGVLTEHYAGAFPAWLAPVQVRLVPVAEAFNDYCEDIANRLRAENVRVEVDTTDDRFGKKIRNAAKDKIPFTLIAGGEDAEANAVSFRYRGGEQKNGVPIDQAIAEILEVIRSRRND</sequence>
<protein>
    <recommendedName>
        <fullName evidence="14">Threonine--tRNA ligase</fullName>
        <ecNumber evidence="14">6.1.1.3</ecNumber>
    </recommendedName>
    <alternativeName>
        <fullName evidence="14">Threonyl-tRNA synthetase</fullName>
        <shortName evidence="14">ThrRS</shortName>
    </alternativeName>
</protein>
<dbReference type="SUPFAM" id="SSF55186">
    <property type="entry name" value="ThrRS/AlaRS common domain"/>
    <property type="match status" value="1"/>
</dbReference>
<dbReference type="PANTHER" id="PTHR11451:SF44">
    <property type="entry name" value="THREONINE--TRNA LIGASE, CHLOROPLASTIC_MITOCHONDRIAL 2"/>
    <property type="match status" value="1"/>
</dbReference>
<evidence type="ECO:0000256" key="14">
    <source>
        <dbReference type="HAMAP-Rule" id="MF_00184"/>
    </source>
</evidence>
<evidence type="ECO:0000256" key="9">
    <source>
        <dbReference type="ARBA" id="ARBA00022840"/>
    </source>
</evidence>
<dbReference type="GO" id="GO:0006435">
    <property type="term" value="P:threonyl-tRNA aminoacylation"/>
    <property type="evidence" value="ECO:0007669"/>
    <property type="project" value="UniProtKB-UniRule"/>
</dbReference>
<evidence type="ECO:0000256" key="3">
    <source>
        <dbReference type="ARBA" id="ARBA00022490"/>
    </source>
</evidence>
<dbReference type="InterPro" id="IPR012947">
    <property type="entry name" value="tRNA_SAD"/>
</dbReference>
<evidence type="ECO:0000256" key="10">
    <source>
        <dbReference type="ARBA" id="ARBA00022884"/>
    </source>
</evidence>
<dbReference type="RefSeq" id="WP_169761851.1">
    <property type="nucleotide sequence ID" value="NZ_JABCUG010000003.1"/>
</dbReference>
<keyword evidence="8 14" id="KW-0862">Zinc</keyword>
<dbReference type="GO" id="GO:0000049">
    <property type="term" value="F:tRNA binding"/>
    <property type="evidence" value="ECO:0007669"/>
    <property type="project" value="UniProtKB-KW"/>
</dbReference>
<dbReference type="HAMAP" id="MF_00184">
    <property type="entry name" value="Thr_tRNA_synth"/>
    <property type="match status" value="1"/>
</dbReference>
<dbReference type="Gene3D" id="3.30.980.10">
    <property type="entry name" value="Threonyl-trna Synthetase, Chain A, domain 2"/>
    <property type="match status" value="1"/>
</dbReference>
<keyword evidence="4 14" id="KW-0820">tRNA-binding</keyword>
<dbReference type="PRINTS" id="PR01047">
    <property type="entry name" value="TRNASYNTHTHR"/>
</dbReference>
<keyword evidence="6 14" id="KW-0479">Metal-binding</keyword>
<dbReference type="Gene3D" id="3.40.50.800">
    <property type="entry name" value="Anticodon-binding domain"/>
    <property type="match status" value="1"/>
</dbReference>
<dbReference type="EC" id="6.1.1.3" evidence="14"/>
<dbReference type="FunFam" id="3.30.930.10:FF:000019">
    <property type="entry name" value="Threonine--tRNA ligase"/>
    <property type="match status" value="1"/>
</dbReference>
<evidence type="ECO:0000256" key="5">
    <source>
        <dbReference type="ARBA" id="ARBA00022598"/>
    </source>
</evidence>
<comment type="subunit">
    <text evidence="14">Homodimer.</text>
</comment>
<comment type="similarity">
    <text evidence="2 14">Belongs to the class-II aminoacyl-tRNA synthetase family.</text>
</comment>
<evidence type="ECO:0000256" key="13">
    <source>
        <dbReference type="ARBA" id="ARBA00049515"/>
    </source>
</evidence>
<keyword evidence="12 14" id="KW-0030">Aminoacyl-tRNA synthetase</keyword>
<dbReference type="PANTHER" id="PTHR11451">
    <property type="entry name" value="THREONINE-TRNA LIGASE"/>
    <property type="match status" value="1"/>
</dbReference>